<dbReference type="PANTHER" id="PTHR42871">
    <property type="entry name" value="CITRATE SYNTHASE"/>
    <property type="match status" value="1"/>
</dbReference>
<dbReference type="EMBL" id="LNRQ01000003">
    <property type="protein sequence ID" value="KZN03909.1"/>
    <property type="molecule type" value="Genomic_DNA"/>
</dbReference>
<keyword evidence="4" id="KW-1185">Reference proteome</keyword>
<proteinExistence type="predicted"/>
<dbReference type="Gene3D" id="1.10.230.10">
    <property type="entry name" value="Cytochrome P450-Terp, domain 2"/>
    <property type="match status" value="1"/>
</dbReference>
<dbReference type="InterPro" id="IPR036969">
    <property type="entry name" value="Citrate_synthase_sf"/>
</dbReference>
<evidence type="ECO:0000313" key="4">
    <source>
        <dbReference type="Proteomes" id="UP000077755"/>
    </source>
</evidence>
<gene>
    <name evidence="2" type="ORF">DCAR_012665</name>
    <name evidence="3" type="ORF">DCAR_0314353</name>
</gene>
<evidence type="ECO:0000313" key="2">
    <source>
        <dbReference type="EMBL" id="KZN03909.1"/>
    </source>
</evidence>
<accession>A0A169WIB9</accession>
<dbReference type="SUPFAM" id="SSF48256">
    <property type="entry name" value="Citrate synthase"/>
    <property type="match status" value="1"/>
</dbReference>
<evidence type="ECO:0000313" key="3">
    <source>
        <dbReference type="EMBL" id="WOG95051.1"/>
    </source>
</evidence>
<feature type="region of interest" description="Disordered" evidence="1">
    <location>
        <begin position="55"/>
        <end position="85"/>
    </location>
</feature>
<sequence>MEYERIHKLQVYSDTAEVTFCLRCYQPTDERLDSFLSFLKDKGLKLDEVEIRKANEDAENKGDGKSSGDDSVEDTTSESLQPDNIPNMENTILVALALEKAALSDEYFVKWKLYPNVDLYSGCIEFFPVLFAIPRMAGYLSHWKESLNDPCTTIMRHAQVYTGVWLRPYIPQRERMVATETDKLSQISVSNATRRRLAANSLCRFWLFSTRDVSTYYPIYEDGF</sequence>
<protein>
    <submittedName>
        <fullName evidence="2">Uncharacterized protein</fullName>
    </submittedName>
</protein>
<evidence type="ECO:0000256" key="1">
    <source>
        <dbReference type="SAM" id="MobiDB-lite"/>
    </source>
</evidence>
<name>A0A169WIB9_DAUCS</name>
<organism evidence="2">
    <name type="scientific">Daucus carota subsp. sativus</name>
    <name type="common">Carrot</name>
    <dbReference type="NCBI Taxonomy" id="79200"/>
    <lineage>
        <taxon>Eukaryota</taxon>
        <taxon>Viridiplantae</taxon>
        <taxon>Streptophyta</taxon>
        <taxon>Embryophyta</taxon>
        <taxon>Tracheophyta</taxon>
        <taxon>Spermatophyta</taxon>
        <taxon>Magnoliopsida</taxon>
        <taxon>eudicotyledons</taxon>
        <taxon>Gunneridae</taxon>
        <taxon>Pentapetalae</taxon>
        <taxon>asterids</taxon>
        <taxon>campanulids</taxon>
        <taxon>Apiales</taxon>
        <taxon>Apiaceae</taxon>
        <taxon>Apioideae</taxon>
        <taxon>Scandiceae</taxon>
        <taxon>Daucinae</taxon>
        <taxon>Daucus</taxon>
        <taxon>Daucus sect. Daucus</taxon>
    </lineage>
</organism>
<dbReference type="Proteomes" id="UP000077755">
    <property type="component" value="Chromosome 3"/>
</dbReference>
<dbReference type="Gramene" id="KZN03909">
    <property type="protein sequence ID" value="KZN03909"/>
    <property type="gene ID" value="DCAR_012665"/>
</dbReference>
<dbReference type="AlphaFoldDB" id="A0A169WIB9"/>
<reference evidence="2" key="1">
    <citation type="journal article" date="2016" name="Nat. Genet.">
        <title>A high-quality carrot genome assembly provides new insights into carotenoid accumulation and asterid genome evolution.</title>
        <authorList>
            <person name="Iorizzo M."/>
            <person name="Ellison S."/>
            <person name="Senalik D."/>
            <person name="Zeng P."/>
            <person name="Satapoomin P."/>
            <person name="Huang J."/>
            <person name="Bowman M."/>
            <person name="Iovene M."/>
            <person name="Sanseverino W."/>
            <person name="Cavagnaro P."/>
            <person name="Yildiz M."/>
            <person name="Macko-Podgorni A."/>
            <person name="Moranska E."/>
            <person name="Grzebelus E."/>
            <person name="Grzebelus D."/>
            <person name="Ashrafi H."/>
            <person name="Zheng Z."/>
            <person name="Cheng S."/>
            <person name="Spooner D."/>
            <person name="Van Deynze A."/>
            <person name="Simon P."/>
        </authorList>
    </citation>
    <scope>NUCLEOTIDE SEQUENCE [LARGE SCALE GENOMIC DNA]</scope>
    <source>
        <tissue evidence="2">Leaf</tissue>
    </source>
</reference>
<dbReference type="Pfam" id="PF00285">
    <property type="entry name" value="Citrate_synt"/>
    <property type="match status" value="1"/>
</dbReference>
<dbReference type="PANTHER" id="PTHR42871:SF1">
    <property type="entry name" value="CITRATE SYNTHASE"/>
    <property type="match status" value="1"/>
</dbReference>
<dbReference type="InterPro" id="IPR002020">
    <property type="entry name" value="Citrate_synthase"/>
</dbReference>
<dbReference type="EMBL" id="CP093345">
    <property type="protein sequence ID" value="WOG95051.1"/>
    <property type="molecule type" value="Genomic_DNA"/>
</dbReference>
<reference evidence="3" key="2">
    <citation type="submission" date="2022-03" db="EMBL/GenBank/DDBJ databases">
        <title>Draft title - Genomic analysis of global carrot germplasm unveils the trajectory of domestication and the origin of high carotenoid orange carrot.</title>
        <authorList>
            <person name="Iorizzo M."/>
            <person name="Ellison S."/>
            <person name="Senalik D."/>
            <person name="Macko-Podgorni A."/>
            <person name="Grzebelus D."/>
            <person name="Bostan H."/>
            <person name="Rolling W."/>
            <person name="Curaba J."/>
            <person name="Simon P."/>
        </authorList>
    </citation>
    <scope>NUCLEOTIDE SEQUENCE</scope>
    <source>
        <tissue evidence="3">Leaf</tissue>
    </source>
</reference>
<dbReference type="GO" id="GO:0046912">
    <property type="term" value="F:acyltransferase activity, acyl groups converted into alkyl on transfer"/>
    <property type="evidence" value="ECO:0007669"/>
    <property type="project" value="InterPro"/>
</dbReference>
<dbReference type="STRING" id="79200.A0A169WIB9"/>
<feature type="compositionally biased region" description="Basic and acidic residues" evidence="1">
    <location>
        <begin position="55"/>
        <end position="68"/>
    </location>
</feature>
<dbReference type="InterPro" id="IPR016143">
    <property type="entry name" value="Citrate_synth-like_sm_a-sub"/>
</dbReference>